<dbReference type="GO" id="GO:0097176">
    <property type="term" value="P:epoxide metabolic process"/>
    <property type="evidence" value="ECO:0007669"/>
    <property type="project" value="TreeGrafter"/>
</dbReference>
<dbReference type="InterPro" id="IPR016292">
    <property type="entry name" value="Epoxide_hydrolase"/>
</dbReference>
<reference evidence="5" key="1">
    <citation type="journal article" date="2023" name="Genome Biol. Evol.">
        <title>First Whole Genome Sequence and Flow Cytometry Genome Size Data for the Lichen-Forming Fungus Ramalina farinacea (Ascomycota).</title>
        <authorList>
            <person name="Llewellyn T."/>
            <person name="Mian S."/>
            <person name="Hill R."/>
            <person name="Leitch I.J."/>
            <person name="Gaya E."/>
        </authorList>
    </citation>
    <scope>NUCLEOTIDE SEQUENCE</scope>
    <source>
        <strain evidence="5">LIQ254RAFAR</strain>
    </source>
</reference>
<dbReference type="InterPro" id="IPR010497">
    <property type="entry name" value="Epoxide_hydro_N"/>
</dbReference>
<feature type="active site" description="Proton donor" evidence="3">
    <location>
        <position position="317"/>
    </location>
</feature>
<dbReference type="PANTHER" id="PTHR21661:SF39">
    <property type="entry name" value="HYDROLASE, PUTATIVE (AFU_ORTHOLOGUE AFUA_3G08960)-RELATED"/>
    <property type="match status" value="1"/>
</dbReference>
<organism evidence="5 6">
    <name type="scientific">Ramalina farinacea</name>
    <dbReference type="NCBI Taxonomy" id="258253"/>
    <lineage>
        <taxon>Eukaryota</taxon>
        <taxon>Fungi</taxon>
        <taxon>Dikarya</taxon>
        <taxon>Ascomycota</taxon>
        <taxon>Pezizomycotina</taxon>
        <taxon>Lecanoromycetes</taxon>
        <taxon>OSLEUM clade</taxon>
        <taxon>Lecanoromycetidae</taxon>
        <taxon>Lecanorales</taxon>
        <taxon>Lecanorineae</taxon>
        <taxon>Ramalinaceae</taxon>
        <taxon>Ramalina</taxon>
    </lineage>
</organism>
<dbReference type="Pfam" id="PF06441">
    <property type="entry name" value="EHN"/>
    <property type="match status" value="1"/>
</dbReference>
<dbReference type="PIRSF" id="PIRSF001112">
    <property type="entry name" value="Epoxide_hydrolase"/>
    <property type="match status" value="1"/>
</dbReference>
<gene>
    <name evidence="5" type="ORF">OHK93_000532</name>
</gene>
<evidence type="ECO:0000256" key="3">
    <source>
        <dbReference type="PIRSR" id="PIRSR001112-1"/>
    </source>
</evidence>
<dbReference type="AlphaFoldDB" id="A0AA43QF25"/>
<evidence type="ECO:0000256" key="1">
    <source>
        <dbReference type="ARBA" id="ARBA00010088"/>
    </source>
</evidence>
<evidence type="ECO:0000313" key="5">
    <source>
        <dbReference type="EMBL" id="MDI1485395.1"/>
    </source>
</evidence>
<sequence length="405" mass="45838">MDGFRKLPSSAVSVDPWTAKTTQGELDDLRKLVESSNIAKPVFENMQEDNRYGVTRKWLSEARDYWLNKFFWQNCEDRINSFPNFKTAVEYDGTVYQIHFVALFSQKSDAVPVMSIHGWPGSFLEFLPMMSHIRDTYTPETLPFHLIIPSMPGYGFSSAPPIHKNFTTIDTAHIFNKLMVQNLGFVSGYITQGGDVGSFVARYMCVHNEECKGVHLNFCPISKPPASHPAESLTAFEQECLQRCTEFETTGYAYAIEQGTRPSTLGLALASSPAALLAWIGEKFLTWSDVDPSLDTILEDVTLYWLTGTIPSSFYSYRMRFEGTRLGHDHPDVYLKKPFGYSLFPKEILAMPRSWAATTGELGWFRQHDSGGHFAALEKPEEMSKDLADFVEHVVREQKLTSEPA</sequence>
<protein>
    <recommendedName>
        <fullName evidence="4">Epoxide hydrolase N-terminal domain-containing protein</fullName>
    </recommendedName>
</protein>
<dbReference type="InterPro" id="IPR000639">
    <property type="entry name" value="Epox_hydrolase-like"/>
</dbReference>
<evidence type="ECO:0000259" key="4">
    <source>
        <dbReference type="Pfam" id="PF06441"/>
    </source>
</evidence>
<dbReference type="PRINTS" id="PR00412">
    <property type="entry name" value="EPOXHYDRLASE"/>
</dbReference>
<dbReference type="Gene3D" id="3.40.50.1820">
    <property type="entry name" value="alpha/beta hydrolase"/>
    <property type="match status" value="1"/>
</dbReference>
<keyword evidence="6" id="KW-1185">Reference proteome</keyword>
<dbReference type="PANTHER" id="PTHR21661">
    <property type="entry name" value="EPOXIDE HYDROLASE 1-RELATED"/>
    <property type="match status" value="1"/>
</dbReference>
<comment type="similarity">
    <text evidence="1">Belongs to the peptidase S33 family.</text>
</comment>
<evidence type="ECO:0000256" key="2">
    <source>
        <dbReference type="ARBA" id="ARBA00022801"/>
    </source>
</evidence>
<feature type="active site" description="Proton acceptor" evidence="3">
    <location>
        <position position="373"/>
    </location>
</feature>
<dbReference type="EMBL" id="JAPUFD010000001">
    <property type="protein sequence ID" value="MDI1485395.1"/>
    <property type="molecule type" value="Genomic_DNA"/>
</dbReference>
<accession>A0AA43QF25</accession>
<dbReference type="SUPFAM" id="SSF53474">
    <property type="entry name" value="alpha/beta-Hydrolases"/>
    <property type="match status" value="1"/>
</dbReference>
<keyword evidence="2" id="KW-0378">Hydrolase</keyword>
<comment type="caution">
    <text evidence="5">The sequence shown here is derived from an EMBL/GenBank/DDBJ whole genome shotgun (WGS) entry which is preliminary data.</text>
</comment>
<proteinExistence type="inferred from homology"/>
<feature type="domain" description="Epoxide hydrolase N-terminal" evidence="4">
    <location>
        <begin position="15"/>
        <end position="126"/>
    </location>
</feature>
<feature type="active site" description="Nucleophile" evidence="3">
    <location>
        <position position="195"/>
    </location>
</feature>
<dbReference type="GO" id="GO:0004301">
    <property type="term" value="F:epoxide hydrolase activity"/>
    <property type="evidence" value="ECO:0007669"/>
    <property type="project" value="TreeGrafter"/>
</dbReference>
<evidence type="ECO:0000313" key="6">
    <source>
        <dbReference type="Proteomes" id="UP001161017"/>
    </source>
</evidence>
<name>A0AA43QF25_9LECA</name>
<dbReference type="InterPro" id="IPR029058">
    <property type="entry name" value="AB_hydrolase_fold"/>
</dbReference>
<dbReference type="Proteomes" id="UP001161017">
    <property type="component" value="Unassembled WGS sequence"/>
</dbReference>